<organism evidence="1 2">
    <name type="scientific">Candidatus Thiomargarita nelsonii</name>
    <dbReference type="NCBI Taxonomy" id="1003181"/>
    <lineage>
        <taxon>Bacteria</taxon>
        <taxon>Pseudomonadati</taxon>
        <taxon>Pseudomonadota</taxon>
        <taxon>Gammaproteobacteria</taxon>
        <taxon>Thiotrichales</taxon>
        <taxon>Thiotrichaceae</taxon>
        <taxon>Thiomargarita</taxon>
    </lineage>
</organism>
<dbReference type="InterPro" id="IPR011335">
    <property type="entry name" value="Restrct_endonuc-II-like"/>
</dbReference>
<reference evidence="1 2" key="1">
    <citation type="journal article" date="2016" name="Front. Microbiol.">
        <title>Single-Cell (Meta-)Genomics of a Dimorphic Candidatus Thiomargarita nelsonii Reveals Genomic Plasticity.</title>
        <authorList>
            <person name="Flood B.E."/>
            <person name="Fliss P."/>
            <person name="Jones D.S."/>
            <person name="Dick G.J."/>
            <person name="Jain S."/>
            <person name="Kaster A.K."/>
            <person name="Winkel M."/>
            <person name="Mussmann M."/>
            <person name="Bailey J."/>
        </authorList>
    </citation>
    <scope>NUCLEOTIDE SEQUENCE [LARGE SCALE GENOMIC DNA]</scope>
    <source>
        <strain evidence="1">Hydrate Ridge</strain>
    </source>
</reference>
<dbReference type="InterPro" id="IPR027417">
    <property type="entry name" value="P-loop_NTPase"/>
</dbReference>
<proteinExistence type="predicted"/>
<accession>A0A4E0QQJ0</accession>
<keyword evidence="2" id="KW-1185">Reference proteome</keyword>
<dbReference type="EMBL" id="JSZA02000053">
    <property type="protein sequence ID" value="TGO02988.1"/>
    <property type="molecule type" value="Genomic_DNA"/>
</dbReference>
<gene>
    <name evidence="1" type="ORF">PN36_15050</name>
</gene>
<evidence type="ECO:0000313" key="2">
    <source>
        <dbReference type="Proteomes" id="UP000030428"/>
    </source>
</evidence>
<dbReference type="SUPFAM" id="SSF52540">
    <property type="entry name" value="P-loop containing nucleoside triphosphate hydrolases"/>
    <property type="match status" value="1"/>
</dbReference>
<sequence length="577" mass="66119">MQYPLIEKIGNPELLVGREKEFRIIDKWLSLIPNRMSKSKVIVARRKSGKTVFVQRIFNKLWSDPNLGVIPFYFDIAENQAWYPDFAIDYYCSFASQYIAFIQRDEQLVNKPLSLKKIREYGLANSNELLVDDVDLLLENQEMGLHDSMWKTACHAPHRFAAVLKTRFLVILDEFQNITQYIYRDEKCEGKPIESLAGSFHSLSESKIAPMLVTGSYVGWLLQVIAKYLEAGRLKHFYMSPYLTQDAGLQAVYKYAEFGQEAITNETALMINQLCMADPFFISCVIENQYEDKDLTTADGVINTVNYEISDRRSEMSETWNEYLQLTLDKVNEKYAKSMLLHLSKHADRYWTPKDLKEELGIDLSIDQIKKRLVQLSEGDLIDRGVSDIQFKGLSDGTLNLILRNRFEKEIDGFAPDLKDVFQKQIKTLTSENSKLRGLLNNLSGKLAEYQLATAFRSRKRFALSAFFANVIDTTGLNIINVKERVIFQREDGKGMELDVVAESNCGRVVLVEVKKTKTKIGLAILEDFQEKFEVYGQLFADKNILPAFLSLGGFTEEAREFCQAQGIGMASKIEQF</sequence>
<dbReference type="AlphaFoldDB" id="A0A4E0QQJ0"/>
<dbReference type="Gene3D" id="3.40.50.300">
    <property type="entry name" value="P-loop containing nucleotide triphosphate hydrolases"/>
    <property type="match status" value="1"/>
</dbReference>
<evidence type="ECO:0000313" key="1">
    <source>
        <dbReference type="EMBL" id="TGO02988.1"/>
    </source>
</evidence>
<dbReference type="PANTHER" id="PTHR34301:SF8">
    <property type="entry name" value="ATPASE DOMAIN-CONTAINING PROTEIN"/>
    <property type="match status" value="1"/>
</dbReference>
<protein>
    <recommendedName>
        <fullName evidence="3">ATPase domain protein, prokaryote domain protein</fullName>
    </recommendedName>
</protein>
<evidence type="ECO:0008006" key="3">
    <source>
        <dbReference type="Google" id="ProtNLM"/>
    </source>
</evidence>
<dbReference type="Proteomes" id="UP000030428">
    <property type="component" value="Unassembled WGS sequence"/>
</dbReference>
<name>A0A4E0QQJ0_9GAMM</name>
<dbReference type="PANTHER" id="PTHR34301">
    <property type="entry name" value="DNA-BINDING PROTEIN-RELATED"/>
    <property type="match status" value="1"/>
</dbReference>
<dbReference type="SUPFAM" id="SSF52980">
    <property type="entry name" value="Restriction endonuclease-like"/>
    <property type="match status" value="1"/>
</dbReference>
<comment type="caution">
    <text evidence="1">The sequence shown here is derived from an EMBL/GenBank/DDBJ whole genome shotgun (WGS) entry which is preliminary data.</text>
</comment>